<dbReference type="EMBL" id="LKEA01000023">
    <property type="protein sequence ID" value="ROV99477.1"/>
    <property type="molecule type" value="Genomic_DNA"/>
</dbReference>
<accession>A0A423W7Z4</accession>
<comment type="similarity">
    <text evidence="2 7">Belongs to the cytochrome P450 family.</text>
</comment>
<name>A0A423W7Z4_9PEZI</name>
<evidence type="ECO:0000256" key="1">
    <source>
        <dbReference type="ARBA" id="ARBA00001971"/>
    </source>
</evidence>
<dbReference type="Proteomes" id="UP000283895">
    <property type="component" value="Unassembled WGS sequence"/>
</dbReference>
<organism evidence="8 9">
    <name type="scientific">Cytospora schulzeri</name>
    <dbReference type="NCBI Taxonomy" id="448051"/>
    <lineage>
        <taxon>Eukaryota</taxon>
        <taxon>Fungi</taxon>
        <taxon>Dikarya</taxon>
        <taxon>Ascomycota</taxon>
        <taxon>Pezizomycotina</taxon>
        <taxon>Sordariomycetes</taxon>
        <taxon>Sordariomycetidae</taxon>
        <taxon>Diaporthales</taxon>
        <taxon>Cytosporaceae</taxon>
        <taxon>Cytospora</taxon>
    </lineage>
</organism>
<evidence type="ECO:0000256" key="6">
    <source>
        <dbReference type="PIRSR" id="PIRSR602401-1"/>
    </source>
</evidence>
<dbReference type="GO" id="GO:0020037">
    <property type="term" value="F:heme binding"/>
    <property type="evidence" value="ECO:0007669"/>
    <property type="project" value="InterPro"/>
</dbReference>
<dbReference type="AlphaFoldDB" id="A0A423W7Z4"/>
<dbReference type="STRING" id="356882.A0A423W7Z4"/>
<keyword evidence="5 6" id="KW-0408">Iron</keyword>
<dbReference type="InterPro" id="IPR036396">
    <property type="entry name" value="Cyt_P450_sf"/>
</dbReference>
<keyword evidence="7" id="KW-0560">Oxidoreductase</keyword>
<dbReference type="InterPro" id="IPR017972">
    <property type="entry name" value="Cyt_P450_CS"/>
</dbReference>
<feature type="binding site" description="axial binding residue" evidence="6">
    <location>
        <position position="425"/>
    </location>
    <ligand>
        <name>heme</name>
        <dbReference type="ChEBI" id="CHEBI:30413"/>
    </ligand>
    <ligandPart>
        <name>Fe</name>
        <dbReference type="ChEBI" id="CHEBI:18248"/>
    </ligandPart>
</feature>
<dbReference type="Gene3D" id="1.10.630.10">
    <property type="entry name" value="Cytochrome P450"/>
    <property type="match status" value="1"/>
</dbReference>
<evidence type="ECO:0000313" key="8">
    <source>
        <dbReference type="EMBL" id="ROV99477.1"/>
    </source>
</evidence>
<dbReference type="Pfam" id="PF00067">
    <property type="entry name" value="p450"/>
    <property type="match status" value="1"/>
</dbReference>
<dbReference type="GO" id="GO:0005506">
    <property type="term" value="F:iron ion binding"/>
    <property type="evidence" value="ECO:0007669"/>
    <property type="project" value="InterPro"/>
</dbReference>
<keyword evidence="4 6" id="KW-0479">Metal-binding</keyword>
<dbReference type="GO" id="GO:0016705">
    <property type="term" value="F:oxidoreductase activity, acting on paired donors, with incorporation or reduction of molecular oxygen"/>
    <property type="evidence" value="ECO:0007669"/>
    <property type="project" value="InterPro"/>
</dbReference>
<dbReference type="OrthoDB" id="1470350at2759"/>
<sequence length="482" mass="54364">MQVDENDSAIAAEVMIIARLVGHAIARTMAPLSDVSVFIINSQDATKRRIENTATGYRLLSWTGYCDVVRVAPNTLAFVTPQSYRDIYGHATQGRKRFLKNEWYEQDEPRITRVRDPVSHAEQRKALSHAFSARALRDQEIVIDQYVDLLIEQLGKLGSNGEKAVDATAAWNWLTFDIIGDLAFGESFGCLADGTSHWVDLVFDYLKYSMGRRSARVFGPLGNLYLRWFFPRKVVERHNEHIQKQKVMAQGRLARGTMDRIDFFDHLIKKDSLTEDVLIGNANVFLLAGSETTATALSGLTWYLLKNPACLAKLTEEVRSAFTSLDQITGDSTANLQYMHGCIEEGLRLFPPVSIGLPRDCPGAVIDGHYVPEGVVVWTDSYTMALDPRNWVDPLSFRPERWLGDGLEGDDRRASQPFSVGPRACLGTNLAWMEMRVALAKVIWAYDLESATDIEDWNRACEVYLLWNKPALQVKFHPRVTV</sequence>
<dbReference type="InterPro" id="IPR050121">
    <property type="entry name" value="Cytochrome_P450_monoxygenase"/>
</dbReference>
<dbReference type="PRINTS" id="PR00463">
    <property type="entry name" value="EP450I"/>
</dbReference>
<comment type="cofactor">
    <cofactor evidence="1 6">
        <name>heme</name>
        <dbReference type="ChEBI" id="CHEBI:30413"/>
    </cofactor>
</comment>
<keyword evidence="7" id="KW-0503">Monooxygenase</keyword>
<dbReference type="SUPFAM" id="SSF48264">
    <property type="entry name" value="Cytochrome P450"/>
    <property type="match status" value="1"/>
</dbReference>
<proteinExistence type="inferred from homology"/>
<evidence type="ECO:0000256" key="5">
    <source>
        <dbReference type="ARBA" id="ARBA00023004"/>
    </source>
</evidence>
<comment type="caution">
    <text evidence="8">The sequence shown here is derived from an EMBL/GenBank/DDBJ whole genome shotgun (WGS) entry which is preliminary data.</text>
</comment>
<evidence type="ECO:0000256" key="2">
    <source>
        <dbReference type="ARBA" id="ARBA00010617"/>
    </source>
</evidence>
<evidence type="ECO:0000256" key="3">
    <source>
        <dbReference type="ARBA" id="ARBA00022617"/>
    </source>
</evidence>
<dbReference type="CDD" id="cd11058">
    <property type="entry name" value="CYP60B-like"/>
    <property type="match status" value="1"/>
</dbReference>
<reference evidence="8 9" key="1">
    <citation type="submission" date="2015-09" db="EMBL/GenBank/DDBJ databases">
        <title>Host preference determinants of Valsa canker pathogens revealed by comparative genomics.</title>
        <authorList>
            <person name="Yin Z."/>
            <person name="Huang L."/>
        </authorList>
    </citation>
    <scope>NUCLEOTIDE SEQUENCE [LARGE SCALE GENOMIC DNA]</scope>
    <source>
        <strain evidence="8 9">03-1</strain>
    </source>
</reference>
<keyword evidence="3 6" id="KW-0349">Heme</keyword>
<dbReference type="PANTHER" id="PTHR24305:SF210">
    <property type="entry name" value="CYTOCHROME P450 MONOOXYGENASE ASQL-RELATED"/>
    <property type="match status" value="1"/>
</dbReference>
<evidence type="ECO:0000256" key="7">
    <source>
        <dbReference type="RuleBase" id="RU000461"/>
    </source>
</evidence>
<dbReference type="PANTHER" id="PTHR24305">
    <property type="entry name" value="CYTOCHROME P450"/>
    <property type="match status" value="1"/>
</dbReference>
<protein>
    <submittedName>
        <fullName evidence="8">Uncharacterized protein</fullName>
    </submittedName>
</protein>
<keyword evidence="9" id="KW-1185">Reference proteome</keyword>
<dbReference type="PRINTS" id="PR00385">
    <property type="entry name" value="P450"/>
</dbReference>
<dbReference type="GO" id="GO:0004497">
    <property type="term" value="F:monooxygenase activity"/>
    <property type="evidence" value="ECO:0007669"/>
    <property type="project" value="UniProtKB-KW"/>
</dbReference>
<evidence type="ECO:0000256" key="4">
    <source>
        <dbReference type="ARBA" id="ARBA00022723"/>
    </source>
</evidence>
<gene>
    <name evidence="8" type="ORF">VMCG_06412</name>
</gene>
<dbReference type="InterPro" id="IPR001128">
    <property type="entry name" value="Cyt_P450"/>
</dbReference>
<evidence type="ECO:0000313" key="9">
    <source>
        <dbReference type="Proteomes" id="UP000283895"/>
    </source>
</evidence>
<dbReference type="InterPro" id="IPR002401">
    <property type="entry name" value="Cyt_P450_E_grp-I"/>
</dbReference>
<dbReference type="PROSITE" id="PS00086">
    <property type="entry name" value="CYTOCHROME_P450"/>
    <property type="match status" value="1"/>
</dbReference>